<accession>A0A2H0YKY3</accession>
<dbReference type="Proteomes" id="UP000230088">
    <property type="component" value="Unassembled WGS sequence"/>
</dbReference>
<organism evidence="2 3">
    <name type="scientific">Candidatus Nealsonbacteria bacterium CG08_land_8_20_14_0_20_38_20</name>
    <dbReference type="NCBI Taxonomy" id="1974705"/>
    <lineage>
        <taxon>Bacteria</taxon>
        <taxon>Candidatus Nealsoniibacteriota</taxon>
    </lineage>
</organism>
<dbReference type="InterPro" id="IPR036736">
    <property type="entry name" value="ACP-like_sf"/>
</dbReference>
<evidence type="ECO:0000313" key="3">
    <source>
        <dbReference type="Proteomes" id="UP000230088"/>
    </source>
</evidence>
<feature type="domain" description="Carrier" evidence="1">
    <location>
        <begin position="1"/>
        <end position="79"/>
    </location>
</feature>
<dbReference type="Gene3D" id="1.10.1200.10">
    <property type="entry name" value="ACP-like"/>
    <property type="match status" value="1"/>
</dbReference>
<dbReference type="AlphaFoldDB" id="A0A2H0YKY3"/>
<protein>
    <submittedName>
        <fullName evidence="2">Acyl carrier protein</fullName>
    </submittedName>
</protein>
<sequence length="83" mass="9498">MEEKEIEKKVIQIIAGIFKKNLSEISRETRFVENLQPKSMDTIALIAALSGEFKIKILPAEVQENKTVGEAIDWIVKKLKEKE</sequence>
<evidence type="ECO:0000313" key="2">
    <source>
        <dbReference type="EMBL" id="PIS39165.1"/>
    </source>
</evidence>
<gene>
    <name evidence="2" type="ORF">COT33_03390</name>
</gene>
<comment type="caution">
    <text evidence="2">The sequence shown here is derived from an EMBL/GenBank/DDBJ whole genome shotgun (WGS) entry which is preliminary data.</text>
</comment>
<dbReference type="InterPro" id="IPR009081">
    <property type="entry name" value="PP-bd_ACP"/>
</dbReference>
<dbReference type="PROSITE" id="PS50075">
    <property type="entry name" value="CARRIER"/>
    <property type="match status" value="1"/>
</dbReference>
<dbReference type="SUPFAM" id="SSF47336">
    <property type="entry name" value="ACP-like"/>
    <property type="match status" value="1"/>
</dbReference>
<name>A0A2H0YKY3_9BACT</name>
<reference evidence="3" key="1">
    <citation type="submission" date="2017-09" db="EMBL/GenBank/DDBJ databases">
        <title>Depth-based differentiation of microbial function through sediment-hosted aquifers and enrichment of novel symbionts in the deep terrestrial subsurface.</title>
        <authorList>
            <person name="Probst A.J."/>
            <person name="Ladd B."/>
            <person name="Jarett J.K."/>
            <person name="Geller-Mcgrath D.E."/>
            <person name="Sieber C.M.K."/>
            <person name="Emerson J.B."/>
            <person name="Anantharaman K."/>
            <person name="Thomas B.C."/>
            <person name="Malmstrom R."/>
            <person name="Stieglmeier M."/>
            <person name="Klingl A."/>
            <person name="Woyke T."/>
            <person name="Ryan C.M."/>
            <person name="Banfield J.F."/>
        </authorList>
    </citation>
    <scope>NUCLEOTIDE SEQUENCE [LARGE SCALE GENOMIC DNA]</scope>
</reference>
<dbReference type="Pfam" id="PF00550">
    <property type="entry name" value="PP-binding"/>
    <property type="match status" value="1"/>
</dbReference>
<evidence type="ECO:0000259" key="1">
    <source>
        <dbReference type="PROSITE" id="PS50075"/>
    </source>
</evidence>
<dbReference type="EMBL" id="PEYD01000066">
    <property type="protein sequence ID" value="PIS39165.1"/>
    <property type="molecule type" value="Genomic_DNA"/>
</dbReference>
<proteinExistence type="predicted"/>